<protein>
    <submittedName>
        <fullName evidence="2">Uncharacterized protein</fullName>
    </submittedName>
</protein>
<dbReference type="EMBL" id="JBFMVT010000002">
    <property type="protein sequence ID" value="MEW7314889.1"/>
    <property type="molecule type" value="Genomic_DNA"/>
</dbReference>
<organism evidence="2 3">
    <name type="scientific">Buttiauxella gaviniae</name>
    <dbReference type="NCBI Taxonomy" id="82990"/>
    <lineage>
        <taxon>Bacteria</taxon>
        <taxon>Pseudomonadati</taxon>
        <taxon>Pseudomonadota</taxon>
        <taxon>Gammaproteobacteria</taxon>
        <taxon>Enterobacterales</taxon>
        <taxon>Enterobacteriaceae</taxon>
        <taxon>Buttiauxella</taxon>
    </lineage>
</organism>
<comment type="caution">
    <text evidence="2">The sequence shown here is derived from an EMBL/GenBank/DDBJ whole genome shotgun (WGS) entry which is preliminary data.</text>
</comment>
<gene>
    <name evidence="2" type="ORF">AB1E22_19655</name>
</gene>
<evidence type="ECO:0000313" key="2">
    <source>
        <dbReference type="EMBL" id="MEW7314889.1"/>
    </source>
</evidence>
<feature type="region of interest" description="Disordered" evidence="1">
    <location>
        <begin position="1"/>
        <end position="35"/>
    </location>
</feature>
<dbReference type="RefSeq" id="WP_367596900.1">
    <property type="nucleotide sequence ID" value="NZ_JBFMVT010000002.1"/>
</dbReference>
<reference evidence="2 3" key="1">
    <citation type="submission" date="2024-07" db="EMBL/GenBank/DDBJ databases">
        <authorList>
            <person name="Wang L."/>
        </authorList>
    </citation>
    <scope>NUCLEOTIDE SEQUENCE [LARGE SCALE GENOMIC DNA]</scope>
    <source>
        <strain evidence="2 3">WL359</strain>
    </source>
</reference>
<name>A0ABV3NZA7_9ENTR</name>
<keyword evidence="3" id="KW-1185">Reference proteome</keyword>
<evidence type="ECO:0000256" key="1">
    <source>
        <dbReference type="SAM" id="MobiDB-lite"/>
    </source>
</evidence>
<sequence>MTTLNQMQVPKKGHKQDDKPQQEAKSGEVQVPESWQLTKQQKEFIDLFSTDDHIKQ</sequence>
<evidence type="ECO:0000313" key="3">
    <source>
        <dbReference type="Proteomes" id="UP001555342"/>
    </source>
</evidence>
<dbReference type="Proteomes" id="UP001555342">
    <property type="component" value="Unassembled WGS sequence"/>
</dbReference>
<feature type="compositionally biased region" description="Basic and acidic residues" evidence="1">
    <location>
        <begin position="15"/>
        <end position="26"/>
    </location>
</feature>
<accession>A0ABV3NZA7</accession>
<proteinExistence type="predicted"/>